<reference evidence="2 3" key="2">
    <citation type="journal article" date="2011" name="PLoS Genet.">
        <title>Caenorhabditis briggsae recombinant inbred line genotypes reveal inter-strain incompatibility and the evolution of recombination.</title>
        <authorList>
            <person name="Ross J.A."/>
            <person name="Koboldt D.C."/>
            <person name="Staisch J.E."/>
            <person name="Chamberlin H.M."/>
            <person name="Gupta B.P."/>
            <person name="Miller R.D."/>
            <person name="Baird S.E."/>
            <person name="Haag E.S."/>
        </authorList>
    </citation>
    <scope>NUCLEOTIDE SEQUENCE [LARGE SCALE GENOMIC DNA]</scope>
    <source>
        <strain evidence="2 3">AF16</strain>
    </source>
</reference>
<sequence length="184" mass="21541">MVTKRHQETVVTRGAIENDTISGVAAKYWAPFTKETHEKFDAKLIDIIYENEMLKTQFNSRKIMMLEFSQYLEEYLWPNYQAQSASKAYNLSIVVMVNEKFRERSLDAWACFSKKADEFSGFFRRVLELSLQEEGHGQQTNHVLRLKRAVKVKGGIYACPECSYSTDSLANRRLHFKRNHNKSR</sequence>
<dbReference type="CTD" id="8589227"/>
<evidence type="ECO:0000313" key="3">
    <source>
        <dbReference type="Proteomes" id="UP000008549"/>
    </source>
</evidence>
<dbReference type="HOGENOM" id="CLU_126173_0_0_1"/>
<evidence type="ECO:0000313" key="2">
    <source>
        <dbReference type="EMBL" id="CAP20574.2"/>
    </source>
</evidence>
<dbReference type="GeneID" id="8589227"/>
<dbReference type="STRING" id="6238.A8WJD2"/>
<name>A8WJD2_CAEBR</name>
<organism evidence="2 3">
    <name type="scientific">Caenorhabditis briggsae</name>
    <dbReference type="NCBI Taxonomy" id="6238"/>
    <lineage>
        <taxon>Eukaryota</taxon>
        <taxon>Metazoa</taxon>
        <taxon>Ecdysozoa</taxon>
        <taxon>Nematoda</taxon>
        <taxon>Chromadorea</taxon>
        <taxon>Rhabditida</taxon>
        <taxon>Rhabditina</taxon>
        <taxon>Rhabditomorpha</taxon>
        <taxon>Rhabditoidea</taxon>
        <taxon>Rhabditidae</taxon>
        <taxon>Peloderinae</taxon>
        <taxon>Caenorhabditis</taxon>
    </lineage>
</organism>
<dbReference type="eggNOG" id="KOG1806">
    <property type="taxonomic scope" value="Eukaryota"/>
</dbReference>
<dbReference type="RefSeq" id="XP_045091176.1">
    <property type="nucleotide sequence ID" value="XM_045238524.1"/>
</dbReference>
<dbReference type="InParanoid" id="A8WJD2"/>
<dbReference type="WormBase" id="CBG23818">
    <property type="protein sequence ID" value="CBP47584"/>
    <property type="gene ID" value="WBGene00042077"/>
</dbReference>
<dbReference type="EMBL" id="HE601191">
    <property type="protein sequence ID" value="CAP20574.2"/>
    <property type="molecule type" value="Genomic_DNA"/>
</dbReference>
<evidence type="ECO:0000313" key="4">
    <source>
        <dbReference type="WormBase" id="CBG23818"/>
    </source>
</evidence>
<feature type="domain" description="RNA helicase aquarius N-terminal" evidence="1">
    <location>
        <begin position="21"/>
        <end position="143"/>
    </location>
</feature>
<reference evidence="2 3" key="1">
    <citation type="journal article" date="2003" name="PLoS Biol.">
        <title>The genome sequence of Caenorhabditis briggsae: a platform for comparative genomics.</title>
        <authorList>
            <person name="Stein L.D."/>
            <person name="Bao Z."/>
            <person name="Blasiar D."/>
            <person name="Blumenthal T."/>
            <person name="Brent M.R."/>
            <person name="Chen N."/>
            <person name="Chinwalla A."/>
            <person name="Clarke L."/>
            <person name="Clee C."/>
            <person name="Coghlan A."/>
            <person name="Coulson A."/>
            <person name="D'Eustachio P."/>
            <person name="Fitch D.H."/>
            <person name="Fulton L.A."/>
            <person name="Fulton R.E."/>
            <person name="Griffiths-Jones S."/>
            <person name="Harris T.W."/>
            <person name="Hillier L.W."/>
            <person name="Kamath R."/>
            <person name="Kuwabara P.E."/>
            <person name="Mardis E.R."/>
            <person name="Marra M.A."/>
            <person name="Miner T.L."/>
            <person name="Minx P."/>
            <person name="Mullikin J.C."/>
            <person name="Plumb R.W."/>
            <person name="Rogers J."/>
            <person name="Schein J.E."/>
            <person name="Sohrmann M."/>
            <person name="Spieth J."/>
            <person name="Stajich J.E."/>
            <person name="Wei C."/>
            <person name="Willey D."/>
            <person name="Wilson R.K."/>
            <person name="Durbin R."/>
            <person name="Waterston R.H."/>
        </authorList>
    </citation>
    <scope>NUCLEOTIDE SEQUENCE [LARGE SCALE GENOMIC DNA]</scope>
    <source>
        <strain evidence="2 3">AF16</strain>
    </source>
</reference>
<dbReference type="Pfam" id="PF16399">
    <property type="entry name" value="Aquarius_N_1st"/>
    <property type="match status" value="1"/>
</dbReference>
<keyword evidence="3" id="KW-1185">Reference proteome</keyword>
<dbReference type="KEGG" id="cbr:CBG_23818"/>
<evidence type="ECO:0000259" key="1">
    <source>
        <dbReference type="Pfam" id="PF16399"/>
    </source>
</evidence>
<dbReference type="AlphaFoldDB" id="A8WJD2"/>
<accession>A8WJD2</accession>
<proteinExistence type="predicted"/>
<dbReference type="Proteomes" id="UP000008549">
    <property type="component" value="Unassembled WGS sequence"/>
</dbReference>
<gene>
    <name evidence="2 4" type="ORF">CBG23818</name>
    <name evidence="2" type="ORF">CBG_23818</name>
</gene>
<protein>
    <submittedName>
        <fullName evidence="2">Protein CBG23818</fullName>
    </submittedName>
</protein>
<dbReference type="InterPro" id="IPR032174">
    <property type="entry name" value="Aquarius_N"/>
</dbReference>